<reference evidence="2" key="1">
    <citation type="journal article" date="2023" name="Mol. Biol. Evol.">
        <title>Third-Generation Sequencing Reveals the Adaptive Role of the Epigenome in Three Deep-Sea Polychaetes.</title>
        <authorList>
            <person name="Perez M."/>
            <person name="Aroh O."/>
            <person name="Sun Y."/>
            <person name="Lan Y."/>
            <person name="Juniper S.K."/>
            <person name="Young C.R."/>
            <person name="Angers B."/>
            <person name="Qian P.Y."/>
        </authorList>
    </citation>
    <scope>NUCLEOTIDE SEQUENCE</scope>
    <source>
        <strain evidence="2">P08H-3</strain>
    </source>
</reference>
<dbReference type="Proteomes" id="UP001208570">
    <property type="component" value="Unassembled WGS sequence"/>
</dbReference>
<comment type="caution">
    <text evidence="2">The sequence shown here is derived from an EMBL/GenBank/DDBJ whole genome shotgun (WGS) entry which is preliminary data.</text>
</comment>
<protein>
    <submittedName>
        <fullName evidence="2">Uncharacterized protein</fullName>
    </submittedName>
</protein>
<evidence type="ECO:0000256" key="1">
    <source>
        <dbReference type="SAM" id="MobiDB-lite"/>
    </source>
</evidence>
<sequence length="155" mass="17212">MQHDQHAKDRRIDPSDHVLVHNFAPGPAWLSGEIIQRTGLVSFTAQLSDGRVVRRHQDHLLRRACNHPVSELVAPHTQMKHRVLPDVPTPPSIVSEPVNIETQSTETLDSPVMSTHPQPIVVCESTPAPSTPDCSTHQSASSERRHSTRITRSIV</sequence>
<organism evidence="2 3">
    <name type="scientific">Paralvinella palmiformis</name>
    <dbReference type="NCBI Taxonomy" id="53620"/>
    <lineage>
        <taxon>Eukaryota</taxon>
        <taxon>Metazoa</taxon>
        <taxon>Spiralia</taxon>
        <taxon>Lophotrochozoa</taxon>
        <taxon>Annelida</taxon>
        <taxon>Polychaeta</taxon>
        <taxon>Sedentaria</taxon>
        <taxon>Canalipalpata</taxon>
        <taxon>Terebellida</taxon>
        <taxon>Terebelliformia</taxon>
        <taxon>Alvinellidae</taxon>
        <taxon>Paralvinella</taxon>
    </lineage>
</organism>
<proteinExistence type="predicted"/>
<keyword evidence="3" id="KW-1185">Reference proteome</keyword>
<name>A0AAD9NH91_9ANNE</name>
<feature type="region of interest" description="Disordered" evidence="1">
    <location>
        <begin position="127"/>
        <end position="155"/>
    </location>
</feature>
<dbReference type="AlphaFoldDB" id="A0AAD9NH91"/>
<evidence type="ECO:0000313" key="3">
    <source>
        <dbReference type="Proteomes" id="UP001208570"/>
    </source>
</evidence>
<evidence type="ECO:0000313" key="2">
    <source>
        <dbReference type="EMBL" id="KAK2169990.1"/>
    </source>
</evidence>
<gene>
    <name evidence="2" type="ORF">LSH36_5g08027</name>
</gene>
<dbReference type="EMBL" id="JAODUP010000005">
    <property type="protein sequence ID" value="KAK2169990.1"/>
    <property type="molecule type" value="Genomic_DNA"/>
</dbReference>
<accession>A0AAD9NH91</accession>
<feature type="compositionally biased region" description="Polar residues" evidence="1">
    <location>
        <begin position="132"/>
        <end position="141"/>
    </location>
</feature>